<dbReference type="Proteomes" id="UP000030710">
    <property type="component" value="Unassembled WGS sequence"/>
</dbReference>
<reference evidence="1 2" key="1">
    <citation type="journal article" date="2013" name="PLoS ONE">
        <title>Assembly-driven community genomics of a hypersaline microbial ecosystem.</title>
        <authorList>
            <person name="Podell S."/>
            <person name="Ugalde J.A."/>
            <person name="Narasingarao P."/>
            <person name="Banfield J.F."/>
            <person name="Heidelberg K.B."/>
            <person name="Allen E.E."/>
        </authorList>
    </citation>
    <scope>NUCLEOTIDE SEQUENCE [LARGE SCALE GENOMIC DNA]</scope>
    <source>
        <strain evidence="2">J07HQW2</strain>
    </source>
</reference>
<proteinExistence type="predicted"/>
<organism evidence="1 2">
    <name type="scientific">Haloquadratum walsbyi J07HQW2</name>
    <dbReference type="NCBI Taxonomy" id="1238425"/>
    <lineage>
        <taxon>Archaea</taxon>
        <taxon>Methanobacteriati</taxon>
        <taxon>Methanobacteriota</taxon>
        <taxon>Stenosarchaea group</taxon>
        <taxon>Halobacteria</taxon>
        <taxon>Halobacteriales</taxon>
        <taxon>Haloferacaceae</taxon>
        <taxon>Haloquadratum</taxon>
    </lineage>
</organism>
<name>U1PTI2_9EURY</name>
<evidence type="ECO:0000313" key="2">
    <source>
        <dbReference type="Proteomes" id="UP000030710"/>
    </source>
</evidence>
<sequence>MITETGIKTETGIGTTKNPEIVTWMTDVVPALVCPRADSGCTVQMLRARVE</sequence>
<evidence type="ECO:0000313" key="1">
    <source>
        <dbReference type="EMBL" id="ERG95691.1"/>
    </source>
</evidence>
<dbReference type="HOGENOM" id="CLU_3094057_0_0_2"/>
<protein>
    <submittedName>
        <fullName evidence="1">Uncharacterized protein</fullName>
    </submittedName>
</protein>
<accession>U1PTI2</accession>
<dbReference type="EMBL" id="KE356561">
    <property type="protein sequence ID" value="ERG95691.1"/>
    <property type="molecule type" value="Genomic_DNA"/>
</dbReference>
<dbReference type="AlphaFoldDB" id="U1PTI2"/>
<gene>
    <name evidence="1" type="ORF">J07HQW2_02151</name>
</gene>